<keyword evidence="3" id="KW-1185">Reference proteome</keyword>
<keyword evidence="1" id="KW-1133">Transmembrane helix</keyword>
<dbReference type="Proteomes" id="UP000469325">
    <property type="component" value="Unassembled WGS sequence"/>
</dbReference>
<feature type="transmembrane region" description="Helical" evidence="1">
    <location>
        <begin position="123"/>
        <end position="142"/>
    </location>
</feature>
<evidence type="ECO:0000313" key="2">
    <source>
        <dbReference type="EMBL" id="MST72601.1"/>
    </source>
</evidence>
<accession>A0A6N7XTB3</accession>
<dbReference type="EMBL" id="VUNC01000003">
    <property type="protein sequence ID" value="MST72601.1"/>
    <property type="molecule type" value="Genomic_DNA"/>
</dbReference>
<evidence type="ECO:0000313" key="3">
    <source>
        <dbReference type="Proteomes" id="UP000469325"/>
    </source>
</evidence>
<gene>
    <name evidence="2" type="ORF">FYJ68_05715</name>
</gene>
<feature type="transmembrane region" description="Helical" evidence="1">
    <location>
        <begin position="6"/>
        <end position="26"/>
    </location>
</feature>
<reference evidence="2 3" key="1">
    <citation type="submission" date="2019-08" db="EMBL/GenBank/DDBJ databases">
        <title>In-depth cultivation of the pig gut microbiome towards novel bacterial diversity and tailored functional studies.</title>
        <authorList>
            <person name="Wylensek D."/>
            <person name="Hitch T.C.A."/>
            <person name="Clavel T."/>
        </authorList>
    </citation>
    <scope>NUCLEOTIDE SEQUENCE [LARGE SCALE GENOMIC DNA]</scope>
    <source>
        <strain evidence="2 3">CA-Schmier-601-WT-1</strain>
    </source>
</reference>
<feature type="transmembrane region" description="Helical" evidence="1">
    <location>
        <begin position="191"/>
        <end position="210"/>
    </location>
</feature>
<proteinExistence type="predicted"/>
<keyword evidence="1" id="KW-0812">Transmembrane</keyword>
<sequence>MFLNILTLLFLALVVRGFARVIRYFITWLGRGKDLRTAVDHQRVSEETALAYLEEGRHLTRDQRAEVMRAQLQDREEFLDNLHITWYQVVILFVFGSMAGLLLEELWMFASAGLTQSRVGLVWGPFSPLYGFGTVFLTLIAFQMRKRGAKGWQVFLVSALVGGCLEQFTGWAMETLFQAQSWTYLYLPDHITQWIAWRFLVMWGVLGLVWTKMIMPELLYRIGEPTTKRQVTFVVILAAYLALDIFMTLACFQRRTERDAGIPASNDFERWIDDHYTDEFMSQRFQNLVIGQDL</sequence>
<protein>
    <submittedName>
        <fullName evidence="2">Putative ABC transporter permease</fullName>
    </submittedName>
</protein>
<dbReference type="RefSeq" id="WP_154434872.1">
    <property type="nucleotide sequence ID" value="NZ_VUNC01000003.1"/>
</dbReference>
<name>A0A6N7XTB3_9ACTN</name>
<feature type="transmembrane region" description="Helical" evidence="1">
    <location>
        <begin position="84"/>
        <end position="103"/>
    </location>
</feature>
<dbReference type="InterPro" id="IPR010540">
    <property type="entry name" value="CmpB_TMEM229"/>
</dbReference>
<dbReference type="AlphaFoldDB" id="A0A6N7XTB3"/>
<dbReference type="Pfam" id="PF06541">
    <property type="entry name" value="ABC_trans_CmpB"/>
    <property type="match status" value="1"/>
</dbReference>
<feature type="transmembrane region" description="Helical" evidence="1">
    <location>
        <begin position="154"/>
        <end position="171"/>
    </location>
</feature>
<evidence type="ECO:0000256" key="1">
    <source>
        <dbReference type="SAM" id="Phobius"/>
    </source>
</evidence>
<organism evidence="2 3">
    <name type="scientific">Olsenella porci</name>
    <dbReference type="NCBI Taxonomy" id="2652279"/>
    <lineage>
        <taxon>Bacteria</taxon>
        <taxon>Bacillati</taxon>
        <taxon>Actinomycetota</taxon>
        <taxon>Coriobacteriia</taxon>
        <taxon>Coriobacteriales</taxon>
        <taxon>Atopobiaceae</taxon>
        <taxon>Olsenella</taxon>
    </lineage>
</organism>
<comment type="caution">
    <text evidence="2">The sequence shown here is derived from an EMBL/GenBank/DDBJ whole genome shotgun (WGS) entry which is preliminary data.</text>
</comment>
<keyword evidence="1" id="KW-0472">Membrane</keyword>
<feature type="transmembrane region" description="Helical" evidence="1">
    <location>
        <begin position="231"/>
        <end position="250"/>
    </location>
</feature>